<dbReference type="PROSITE" id="PS51257">
    <property type="entry name" value="PROKAR_LIPOPROTEIN"/>
    <property type="match status" value="1"/>
</dbReference>
<sequence length="153" mass="16245">MKTLRYIISRIAAILLAASPAYFLLGCNFPRTTVTLDIVYFNYLGRPLYNASIDGKASRSLDPYPETGGSAISGVALATGIKKVTWVLDGPAGAPGNGETIHAKNSALLDGGLEGARYLGVHIYPDATVELIPSRHYPRPTEKGIALAGQSKQ</sequence>
<proteinExistence type="predicted"/>
<protein>
    <recommendedName>
        <fullName evidence="4">DUF3304 domain-containing protein</fullName>
    </recommendedName>
</protein>
<keyword evidence="1" id="KW-1133">Transmembrane helix</keyword>
<dbReference type="Proteomes" id="UP000292307">
    <property type="component" value="Chromosome"/>
</dbReference>
<dbReference type="EMBL" id="CP036401">
    <property type="protein sequence ID" value="QBI02689.1"/>
    <property type="molecule type" value="Genomic_DNA"/>
</dbReference>
<gene>
    <name evidence="2" type="ORF">EYF70_18940</name>
</gene>
<evidence type="ECO:0000313" key="2">
    <source>
        <dbReference type="EMBL" id="QBI02689.1"/>
    </source>
</evidence>
<evidence type="ECO:0000256" key="1">
    <source>
        <dbReference type="SAM" id="Phobius"/>
    </source>
</evidence>
<organism evidence="2 3">
    <name type="scientific">Pseudoduganella albidiflava</name>
    <dbReference type="NCBI Taxonomy" id="321983"/>
    <lineage>
        <taxon>Bacteria</taxon>
        <taxon>Pseudomonadati</taxon>
        <taxon>Pseudomonadota</taxon>
        <taxon>Betaproteobacteria</taxon>
        <taxon>Burkholderiales</taxon>
        <taxon>Oxalobacteraceae</taxon>
        <taxon>Telluria group</taxon>
        <taxon>Pseudoduganella</taxon>
    </lineage>
</organism>
<evidence type="ECO:0008006" key="4">
    <source>
        <dbReference type="Google" id="ProtNLM"/>
    </source>
</evidence>
<keyword evidence="1" id="KW-0472">Membrane</keyword>
<evidence type="ECO:0000313" key="3">
    <source>
        <dbReference type="Proteomes" id="UP000292307"/>
    </source>
</evidence>
<keyword evidence="1" id="KW-0812">Transmembrane</keyword>
<keyword evidence="3" id="KW-1185">Reference proteome</keyword>
<reference evidence="2 3" key="1">
    <citation type="submission" date="2019-02" db="EMBL/GenBank/DDBJ databases">
        <title>Draft Genome Sequences of Six Type Strains of the Genus Massilia.</title>
        <authorList>
            <person name="Miess H."/>
            <person name="Frediansyhah A."/>
            <person name="Gross H."/>
        </authorList>
    </citation>
    <scope>NUCLEOTIDE SEQUENCE [LARGE SCALE GENOMIC DNA]</scope>
    <source>
        <strain evidence="2 3">DSM 17472</strain>
    </source>
</reference>
<accession>A0ABX5RY11</accession>
<dbReference type="RefSeq" id="WP_131146800.1">
    <property type="nucleotide sequence ID" value="NZ_BMWV01000024.1"/>
</dbReference>
<name>A0ABX5RY11_9BURK</name>
<feature type="transmembrane region" description="Helical" evidence="1">
    <location>
        <begin position="7"/>
        <end position="25"/>
    </location>
</feature>